<organism evidence="2 3">
    <name type="scientific">Phlyctema vagabunda</name>
    <dbReference type="NCBI Taxonomy" id="108571"/>
    <lineage>
        <taxon>Eukaryota</taxon>
        <taxon>Fungi</taxon>
        <taxon>Dikarya</taxon>
        <taxon>Ascomycota</taxon>
        <taxon>Pezizomycotina</taxon>
        <taxon>Leotiomycetes</taxon>
        <taxon>Helotiales</taxon>
        <taxon>Dermateaceae</taxon>
        <taxon>Phlyctema</taxon>
    </lineage>
</organism>
<evidence type="ECO:0000313" key="3">
    <source>
        <dbReference type="Proteomes" id="UP001629113"/>
    </source>
</evidence>
<comment type="caution">
    <text evidence="2">The sequence shown here is derived from an EMBL/GenBank/DDBJ whole genome shotgun (WGS) entry which is preliminary data.</text>
</comment>
<reference evidence="2 3" key="1">
    <citation type="submission" date="2024-06" db="EMBL/GenBank/DDBJ databases">
        <title>Complete genome of Phlyctema vagabunda strain 19-DSS-EL-015.</title>
        <authorList>
            <person name="Fiorenzani C."/>
        </authorList>
    </citation>
    <scope>NUCLEOTIDE SEQUENCE [LARGE SCALE GENOMIC DNA]</scope>
    <source>
        <strain evidence="2 3">19-DSS-EL-015</strain>
    </source>
</reference>
<dbReference type="Proteomes" id="UP001629113">
    <property type="component" value="Unassembled WGS sequence"/>
</dbReference>
<dbReference type="InterPro" id="IPR025337">
    <property type="entry name" value="Questin_oxidase-like"/>
</dbReference>
<sequence length="443" mass="49999">MATPYKIHLTVEDTGIVKNKEPTAESAAKASELLQVNHDNFHIIFNEHGFHNHLAHQLLTLYGIGAPTSILEAAYETNKGYQTPSAKLEEAIVEDMAHPGNFKKYLGRKKYHRDFLVFFQKEMEAKGWENVLNEYVFAGDERADDMLVRMFAGLIHPLIHLGFGIEFNQPAIIAEALAQAAIHDNSIGDLLLPTEKAGKQNGKIEVSLFDLLEQIQNDPSLKDAARWEDGNKILDGVMTRARQEMIECASTWTATPETLERKTAEMINAAVYFTAGAQRPPKQVKFDFFYMHSVNSSIFFPVFNAQPWLSTENKIRLLQWKGYFDLTLYASRGAPAPLLEDIVGYTPKDMEAGGGEWPGVLNRLMAFQDDGHAIKLGRAVKNADNYTSKYENEPGFKIKGFMWEKIANMIIDSVEDTGDTWVRNAGFKEAWEDFEDKPRKTAL</sequence>
<keyword evidence="1" id="KW-0560">Oxidoreductase</keyword>
<protein>
    <submittedName>
        <fullName evidence="2">HypA protein</fullName>
    </submittedName>
</protein>
<gene>
    <name evidence="2" type="ORF">PVAG01_04802</name>
</gene>
<dbReference type="Pfam" id="PF14027">
    <property type="entry name" value="Questin_oxidase"/>
    <property type="match status" value="1"/>
</dbReference>
<accession>A0ABR4PID0</accession>
<name>A0ABR4PID0_9HELO</name>
<dbReference type="EMBL" id="JBFCZG010000004">
    <property type="protein sequence ID" value="KAL3423055.1"/>
    <property type="molecule type" value="Genomic_DNA"/>
</dbReference>
<proteinExistence type="predicted"/>
<dbReference type="PANTHER" id="PTHR35870:SF1">
    <property type="entry name" value="PROTEIN, PUTATIVE (AFU_ORTHOLOGUE AFUA_5G03330)-RELATED"/>
    <property type="match status" value="1"/>
</dbReference>
<dbReference type="PANTHER" id="PTHR35870">
    <property type="entry name" value="PROTEIN, PUTATIVE (AFU_ORTHOLOGUE AFUA_5G03330)-RELATED"/>
    <property type="match status" value="1"/>
</dbReference>
<evidence type="ECO:0000256" key="1">
    <source>
        <dbReference type="ARBA" id="ARBA00023002"/>
    </source>
</evidence>
<keyword evidence="3" id="KW-1185">Reference proteome</keyword>
<evidence type="ECO:0000313" key="2">
    <source>
        <dbReference type="EMBL" id="KAL3423055.1"/>
    </source>
</evidence>